<dbReference type="GeneID" id="55619331"/>
<dbReference type="EMBL" id="MK977709">
    <property type="protein sequence ID" value="QDF19973.1"/>
    <property type="molecule type" value="Genomic_DNA"/>
</dbReference>
<dbReference type="KEGG" id="vg:55619331"/>
<evidence type="ECO:0000313" key="1">
    <source>
        <dbReference type="EMBL" id="QDF19973.1"/>
    </source>
</evidence>
<evidence type="ECO:0000313" key="2">
    <source>
        <dbReference type="Proteomes" id="UP000317774"/>
    </source>
</evidence>
<dbReference type="Proteomes" id="UP000317774">
    <property type="component" value="Segment"/>
</dbReference>
<organism evidence="1 2">
    <name type="scientific">Mycobacterium phage ThetaBob</name>
    <dbReference type="NCBI Taxonomy" id="2588513"/>
    <lineage>
        <taxon>Viruses</taxon>
        <taxon>Duplodnaviria</taxon>
        <taxon>Heunggongvirae</taxon>
        <taxon>Uroviricota</taxon>
        <taxon>Caudoviricetes</taxon>
        <taxon>Gracegardnervirinae</taxon>
        <taxon>Thetabobvirus</taxon>
        <taxon>Thetabobvirus thetabob</taxon>
        <taxon>Mycobacterium virus ThetaBob</taxon>
    </lineage>
</organism>
<protein>
    <submittedName>
        <fullName evidence="1">Uncharacterized protein</fullName>
    </submittedName>
</protein>
<reference evidence="1 2" key="1">
    <citation type="submission" date="2019-05" db="EMBL/GenBank/DDBJ databases">
        <authorList>
            <person name="Plymale R.C."/>
            <person name="Garlena R.A."/>
            <person name="Russell D.A."/>
            <person name="Pope W.H."/>
            <person name="Jacobs-Sera D."/>
            <person name="Hatfull G.F."/>
        </authorList>
    </citation>
    <scope>NUCLEOTIDE SEQUENCE [LARGE SCALE GENOMIC DNA]</scope>
</reference>
<gene>
    <name evidence="1" type="primary">86</name>
    <name evidence="1" type="ORF">SEA_THETABOB_86</name>
</gene>
<name>A0A4Y6EMP9_9CAUD</name>
<dbReference type="RefSeq" id="YP_009848905.1">
    <property type="nucleotide sequence ID" value="NC_048788.1"/>
</dbReference>
<accession>A0A4Y6EMP9</accession>
<keyword evidence="2" id="KW-1185">Reference proteome</keyword>
<proteinExistence type="predicted"/>
<sequence length="65" mass="7233">MERGMTHHYPTESPNDFPLGTTFVRFGVGVPVAVLCRMTGAQLCKEIGWKILPPRVGRHRKEGAV</sequence>